<reference evidence="1 2" key="1">
    <citation type="submission" date="2017-10" db="EMBL/GenBank/DDBJ databases">
        <title>Reclassification of Eubacterium combesii and discrepancies in the nomenclature of botulinum neurotoxin producing clostridia. Request for an Opinion.</title>
        <authorList>
            <person name="Dobritsa A.P."/>
            <person name="Kutumbaka K.K."/>
            <person name="Samadpour M."/>
        </authorList>
    </citation>
    <scope>NUCLEOTIDE SEQUENCE [LARGE SCALE GENOMIC DNA]</scope>
    <source>
        <strain evidence="1 2">DSM 20696</strain>
    </source>
</reference>
<dbReference type="AlphaFoldDB" id="A0A2G7H6L6"/>
<sequence>MPSRALLKEQQIIQLNLKYVNGNKSKKFLYKISIVLNLSN</sequence>
<protein>
    <submittedName>
        <fullName evidence="1">Baseplate protein</fullName>
    </submittedName>
</protein>
<evidence type="ECO:0000313" key="2">
    <source>
        <dbReference type="Proteomes" id="UP000231322"/>
    </source>
</evidence>
<organism evidence="1 2">
    <name type="scientific">Clostridium combesii</name>
    <dbReference type="NCBI Taxonomy" id="39481"/>
    <lineage>
        <taxon>Bacteria</taxon>
        <taxon>Bacillati</taxon>
        <taxon>Bacillota</taxon>
        <taxon>Clostridia</taxon>
        <taxon>Eubacteriales</taxon>
        <taxon>Clostridiaceae</taxon>
        <taxon>Clostridium</taxon>
    </lineage>
</organism>
<proteinExistence type="predicted"/>
<accession>A0A2G7H6L6</accession>
<evidence type="ECO:0000313" key="1">
    <source>
        <dbReference type="EMBL" id="PIH00737.1"/>
    </source>
</evidence>
<keyword evidence="2" id="KW-1185">Reference proteome</keyword>
<dbReference type="Proteomes" id="UP000231322">
    <property type="component" value="Unassembled WGS sequence"/>
</dbReference>
<name>A0A2G7H6L6_9CLOT</name>
<dbReference type="EMBL" id="PEIK01000017">
    <property type="protein sequence ID" value="PIH00737.1"/>
    <property type="molecule type" value="Genomic_DNA"/>
</dbReference>
<gene>
    <name evidence="1" type="ORF">CS538_16370</name>
</gene>
<comment type="caution">
    <text evidence="1">The sequence shown here is derived from an EMBL/GenBank/DDBJ whole genome shotgun (WGS) entry which is preliminary data.</text>
</comment>